<dbReference type="EMBL" id="WVUK01000012">
    <property type="protein sequence ID" value="KAF7496294.1"/>
    <property type="molecule type" value="Genomic_DNA"/>
</dbReference>
<dbReference type="Proteomes" id="UP000616769">
    <property type="component" value="Unassembled WGS sequence"/>
</dbReference>
<dbReference type="Proteomes" id="UP000070412">
    <property type="component" value="Unassembled WGS sequence"/>
</dbReference>
<keyword evidence="6" id="KW-1185">Reference proteome</keyword>
<evidence type="ECO:0000313" key="4">
    <source>
        <dbReference type="EMBL" id="KPM02261.1"/>
    </source>
</evidence>
<dbReference type="InterPro" id="IPR008978">
    <property type="entry name" value="HSP20-like_chaperone"/>
</dbReference>
<dbReference type="EnsemblMetazoa" id="SSS_6963s_mrna">
    <property type="protein sequence ID" value="KAF7496294.1"/>
    <property type="gene ID" value="SSS_6963"/>
</dbReference>
<dbReference type="PANTHER" id="PTHR45862">
    <property type="entry name" value="PROTEIN SGT1 HOMOLOG"/>
    <property type="match status" value="1"/>
</dbReference>
<evidence type="ECO:0000259" key="1">
    <source>
        <dbReference type="PROSITE" id="PS51048"/>
    </source>
</evidence>
<protein>
    <submittedName>
        <fullName evidence="3">Protein SGT1 -like protein</fullName>
    </submittedName>
    <submittedName>
        <fullName evidence="4">Suppressor of G2 allele of SKP1-like protein 1</fullName>
    </submittedName>
</protein>
<reference evidence="4 7" key="1">
    <citation type="journal article" date="2015" name="Parasit. Vectors">
        <title>Draft genome of the scabies mite.</title>
        <authorList>
            <person name="Rider S.D.Jr."/>
            <person name="Morgan M.S."/>
            <person name="Arlian L.G."/>
        </authorList>
    </citation>
    <scope>NUCLEOTIDE SEQUENCE [LARGE SCALE GENOMIC DNA]</scope>
    <source>
        <strain evidence="4">Arlian Lab</strain>
    </source>
</reference>
<dbReference type="EMBL" id="JXLN01001368">
    <property type="protein sequence ID" value="KPM02261.1"/>
    <property type="molecule type" value="Genomic_DNA"/>
</dbReference>
<feature type="domain" description="CS" evidence="2">
    <location>
        <begin position="8"/>
        <end position="101"/>
    </location>
</feature>
<gene>
    <name evidence="4" type="ORF">QR98_0006700</name>
    <name evidence="3" type="ORF">SSS_6963</name>
</gene>
<evidence type="ECO:0000313" key="3">
    <source>
        <dbReference type="EMBL" id="KAF7496294.1"/>
    </source>
</evidence>
<dbReference type="Pfam" id="PF05002">
    <property type="entry name" value="SGS"/>
    <property type="match status" value="1"/>
</dbReference>
<dbReference type="InterPro" id="IPR007052">
    <property type="entry name" value="CS_dom"/>
</dbReference>
<dbReference type="VEuPathDB" id="VectorBase:SSCA008484"/>
<dbReference type="PROSITE" id="PS51203">
    <property type="entry name" value="CS"/>
    <property type="match status" value="1"/>
</dbReference>
<dbReference type="CDD" id="cd06466">
    <property type="entry name" value="p23_CS_SGT1_like"/>
    <property type="match status" value="1"/>
</dbReference>
<reference evidence="6" key="2">
    <citation type="journal article" date="2020" name="PLoS Negl. Trop. Dis.">
        <title>High-quality nuclear genome for Sarcoptes scabiei-A critical resource for a neglected parasite.</title>
        <authorList>
            <person name="Korhonen P.K."/>
            <person name="Gasser R.B."/>
            <person name="Ma G."/>
            <person name="Wang T."/>
            <person name="Stroehlein A.J."/>
            <person name="Young N.D."/>
            <person name="Ang C.S."/>
            <person name="Fernando D.D."/>
            <person name="Lu H.C."/>
            <person name="Taylor S."/>
            <person name="Reynolds S.L."/>
            <person name="Mofiz E."/>
            <person name="Najaraj S.H."/>
            <person name="Gowda H."/>
            <person name="Madugundu A."/>
            <person name="Renuse S."/>
            <person name="Holt D."/>
            <person name="Pandey A."/>
            <person name="Papenfuss A.T."/>
            <person name="Fischer K."/>
        </authorList>
    </citation>
    <scope>NUCLEOTIDE SEQUENCE [LARGE SCALE GENOMIC DNA]</scope>
</reference>
<evidence type="ECO:0000313" key="7">
    <source>
        <dbReference type="Proteomes" id="UP000616769"/>
    </source>
</evidence>
<sequence>MECESSESLRPKFDWYQTDQFIVLSILIKEINEKSMQIEFEPKKFTFNYNHQSSNDCSKFYRLVLNLNEEILPSQCVWSLTSIKLEIKMKKKEEIRWSSLEAANSIQQNKSTPSLRSWDQLARDLEKDDDEQSDVEALFRKIYANGDENLRRAMNKSFVESNGTVLSTNWNDVGKSTVEMKPPDNCEFKKWQN</sequence>
<reference evidence="5" key="4">
    <citation type="submission" date="2022-06" db="UniProtKB">
        <authorList>
            <consortium name="EnsemblMetazoa"/>
        </authorList>
    </citation>
    <scope>IDENTIFICATION</scope>
</reference>
<accession>A0A131ZUK5</accession>
<dbReference type="Gene3D" id="2.60.40.790">
    <property type="match status" value="1"/>
</dbReference>
<dbReference type="Pfam" id="PF04969">
    <property type="entry name" value="CS"/>
    <property type="match status" value="1"/>
</dbReference>
<dbReference type="GO" id="GO:0051087">
    <property type="term" value="F:protein-folding chaperone binding"/>
    <property type="evidence" value="ECO:0007669"/>
    <property type="project" value="InterPro"/>
</dbReference>
<organism evidence="4 7">
    <name type="scientific">Sarcoptes scabiei</name>
    <name type="common">Itch mite</name>
    <name type="synonym">Acarus scabiei</name>
    <dbReference type="NCBI Taxonomy" id="52283"/>
    <lineage>
        <taxon>Eukaryota</taxon>
        <taxon>Metazoa</taxon>
        <taxon>Ecdysozoa</taxon>
        <taxon>Arthropoda</taxon>
        <taxon>Chelicerata</taxon>
        <taxon>Arachnida</taxon>
        <taxon>Acari</taxon>
        <taxon>Acariformes</taxon>
        <taxon>Sarcoptiformes</taxon>
        <taxon>Astigmata</taxon>
        <taxon>Psoroptidia</taxon>
        <taxon>Sarcoptoidea</taxon>
        <taxon>Sarcoptidae</taxon>
        <taxon>Sarcoptinae</taxon>
        <taxon>Sarcoptes</taxon>
    </lineage>
</organism>
<dbReference type="PROSITE" id="PS51048">
    <property type="entry name" value="SGS"/>
    <property type="match status" value="1"/>
</dbReference>
<proteinExistence type="predicted"/>
<dbReference type="SUPFAM" id="SSF49764">
    <property type="entry name" value="HSP20-like chaperones"/>
    <property type="match status" value="1"/>
</dbReference>
<reference evidence="3" key="3">
    <citation type="submission" date="2020-01" db="EMBL/GenBank/DDBJ databases">
        <authorList>
            <person name="Korhonen P.K.K."/>
            <person name="Guangxu M.G."/>
            <person name="Wang T.W."/>
            <person name="Stroehlein A.J.S."/>
            <person name="Young N.D."/>
            <person name="Ang C.-S.A."/>
            <person name="Fernando D.W.F."/>
            <person name="Lu H.L."/>
            <person name="Taylor S.T."/>
            <person name="Ehtesham M.E.M."/>
            <person name="Najaraj S.H.N."/>
            <person name="Harsha G.H.G."/>
            <person name="Madugundu A.M."/>
            <person name="Renuse S.R."/>
            <person name="Holt D.H."/>
            <person name="Pandey A.P."/>
            <person name="Papenfuss A.P."/>
            <person name="Gasser R.B.G."/>
            <person name="Fischer K.F."/>
        </authorList>
    </citation>
    <scope>NUCLEOTIDE SEQUENCE</scope>
    <source>
        <strain evidence="3">SSS_KF_BRIS2020</strain>
    </source>
</reference>
<dbReference type="InterPro" id="IPR044563">
    <property type="entry name" value="Sgt1-like"/>
</dbReference>
<feature type="domain" description="SGS" evidence="1">
    <location>
        <begin position="105"/>
        <end position="193"/>
    </location>
</feature>
<evidence type="ECO:0000259" key="2">
    <source>
        <dbReference type="PROSITE" id="PS51203"/>
    </source>
</evidence>
<name>A0A131ZUK5_SARSC</name>
<dbReference type="InterPro" id="IPR007699">
    <property type="entry name" value="SGS_dom"/>
</dbReference>
<evidence type="ECO:0000313" key="6">
    <source>
        <dbReference type="Proteomes" id="UP000070412"/>
    </source>
</evidence>
<dbReference type="OrthoDB" id="1898560at2759"/>
<evidence type="ECO:0000313" key="5">
    <source>
        <dbReference type="EnsemblMetazoa" id="KAF7496294.1"/>
    </source>
</evidence>
<dbReference type="AlphaFoldDB" id="A0A131ZUK5"/>